<keyword evidence="1" id="KW-0732">Signal</keyword>
<dbReference type="EMBL" id="PVWP01000006">
    <property type="protein sequence ID" value="PSB37323.1"/>
    <property type="molecule type" value="Genomic_DNA"/>
</dbReference>
<evidence type="ECO:0000313" key="3">
    <source>
        <dbReference type="Proteomes" id="UP000238218"/>
    </source>
</evidence>
<reference evidence="2 3" key="2">
    <citation type="submission" date="2018-03" db="EMBL/GenBank/DDBJ databases">
        <title>The ancient ancestry and fast evolution of plastids.</title>
        <authorList>
            <person name="Moore K.R."/>
            <person name="Magnabosco C."/>
            <person name="Momper L."/>
            <person name="Gold D.A."/>
            <person name="Bosak T."/>
            <person name="Fournier G.P."/>
        </authorList>
    </citation>
    <scope>NUCLEOTIDE SEQUENCE [LARGE SCALE GENOMIC DNA]</scope>
    <source>
        <strain evidence="2 3">CCALA 015</strain>
    </source>
</reference>
<protein>
    <submittedName>
        <fullName evidence="2">L,D-transpeptidase</fullName>
    </submittedName>
</protein>
<dbReference type="RefSeq" id="WP_106221582.1">
    <property type="nucleotide sequence ID" value="NZ_PVWP01000006.1"/>
</dbReference>
<feature type="chain" id="PRO_5047033970" evidence="1">
    <location>
        <begin position="30"/>
        <end position="184"/>
    </location>
</feature>
<name>A0ABX5F9S2_9CHRO</name>
<keyword evidence="3" id="KW-1185">Reference proteome</keyword>
<dbReference type="Proteomes" id="UP000238218">
    <property type="component" value="Unassembled WGS sequence"/>
</dbReference>
<evidence type="ECO:0000313" key="2">
    <source>
        <dbReference type="EMBL" id="PSB37323.1"/>
    </source>
</evidence>
<comment type="caution">
    <text evidence="2">The sequence shown here is derived from an EMBL/GenBank/DDBJ whole genome shotgun (WGS) entry which is preliminary data.</text>
</comment>
<sequence>MKRSFGQVPLVLAWALGLVLAAPAPSAQATQAAQTVAAGGGRMVLVRTDRQLPVTGDPIWELRLLLPGQPPRAYEALVGRMRRQEGDRHRLGSKAPLPRGRYAVTEITPVAPTDDVELGRFLWIGLEPAFPTDRRGLGIHHDPSAGRGRSSGTDGCIGLIHGNDLLVLGDLLRRSGTTELVVKD</sequence>
<evidence type="ECO:0000256" key="1">
    <source>
        <dbReference type="SAM" id="SignalP"/>
    </source>
</evidence>
<organism evidence="2 3">
    <name type="scientific">Aphanothece cf. minutissima CCALA 015</name>
    <dbReference type="NCBI Taxonomy" id="2107695"/>
    <lineage>
        <taxon>Bacteria</taxon>
        <taxon>Bacillati</taxon>
        <taxon>Cyanobacteriota</taxon>
        <taxon>Cyanophyceae</taxon>
        <taxon>Oscillatoriophycideae</taxon>
        <taxon>Chroococcales</taxon>
        <taxon>Aphanothecaceae</taxon>
        <taxon>Aphanothece</taxon>
    </lineage>
</organism>
<gene>
    <name evidence="2" type="ORF">C7B81_10295</name>
</gene>
<accession>A0ABX5F9S2</accession>
<feature type="signal peptide" evidence="1">
    <location>
        <begin position="1"/>
        <end position="29"/>
    </location>
</feature>
<reference evidence="2 3" key="1">
    <citation type="submission" date="2018-02" db="EMBL/GenBank/DDBJ databases">
        <authorList>
            <person name="Moore K."/>
            <person name="Momper L."/>
        </authorList>
    </citation>
    <scope>NUCLEOTIDE SEQUENCE [LARGE SCALE GENOMIC DNA]</scope>
    <source>
        <strain evidence="2 3">CCALA 015</strain>
    </source>
</reference>
<proteinExistence type="predicted"/>